<comment type="cofactor">
    <cofactor evidence="1">
        <name>[4Fe-4S] cluster</name>
        <dbReference type="ChEBI" id="CHEBI:49883"/>
    </cofactor>
</comment>
<dbReference type="RefSeq" id="WP_060932154.1">
    <property type="nucleotide sequence ID" value="NZ_KQ959848.1"/>
</dbReference>
<dbReference type="SFLD" id="SFLDG01067">
    <property type="entry name" value="SPASM/twitch_domain_containing"/>
    <property type="match status" value="1"/>
</dbReference>
<evidence type="ECO:0000313" key="8">
    <source>
        <dbReference type="EMBL" id="KXB53542.1"/>
    </source>
</evidence>
<organism evidence="8 9">
    <name type="scientific">Lachnoanaerobaculum saburreum</name>
    <dbReference type="NCBI Taxonomy" id="467210"/>
    <lineage>
        <taxon>Bacteria</taxon>
        <taxon>Bacillati</taxon>
        <taxon>Bacillota</taxon>
        <taxon>Clostridia</taxon>
        <taxon>Lachnospirales</taxon>
        <taxon>Lachnospiraceae</taxon>
        <taxon>Lachnoanaerobaculum</taxon>
    </lineage>
</organism>
<evidence type="ECO:0000256" key="2">
    <source>
        <dbReference type="ARBA" id="ARBA00022485"/>
    </source>
</evidence>
<dbReference type="AlphaFoldDB" id="A0A133ZDL8"/>
<dbReference type="STRING" id="467210.HMPREF1866_02614"/>
<keyword evidence="6" id="KW-0411">Iron-sulfur</keyword>
<comment type="caution">
    <text evidence="8">The sequence shown here is derived from an EMBL/GenBank/DDBJ whole genome shotgun (WGS) entry which is preliminary data.</text>
</comment>
<proteinExistence type="predicted"/>
<evidence type="ECO:0000256" key="4">
    <source>
        <dbReference type="ARBA" id="ARBA00022723"/>
    </source>
</evidence>
<evidence type="ECO:0000313" key="9">
    <source>
        <dbReference type="Proteomes" id="UP000070394"/>
    </source>
</evidence>
<dbReference type="InterPro" id="IPR000385">
    <property type="entry name" value="MoaA_NifB_PqqE_Fe-S-bd_CS"/>
</dbReference>
<evidence type="ECO:0000256" key="1">
    <source>
        <dbReference type="ARBA" id="ARBA00001966"/>
    </source>
</evidence>
<dbReference type="CDD" id="cd01335">
    <property type="entry name" value="Radical_SAM"/>
    <property type="match status" value="1"/>
</dbReference>
<keyword evidence="3" id="KW-0949">S-adenosyl-L-methionine</keyword>
<keyword evidence="2" id="KW-0004">4Fe-4S</keyword>
<dbReference type="PROSITE" id="PS51918">
    <property type="entry name" value="RADICAL_SAM"/>
    <property type="match status" value="1"/>
</dbReference>
<dbReference type="Gene3D" id="3.20.20.70">
    <property type="entry name" value="Aldolase class I"/>
    <property type="match status" value="1"/>
</dbReference>
<sequence>MQIDRVCISINNRCNLSCKYCHFHDKKDVIKNYTMDVFEILDNIIKYIESKDIKLFKIGFVGNGEPLLEYNDLKEYILYISGYIKQGRIMAYSITNGLLLNEDMIKFFDKNNVNLGFSIDGTEKIHDMYRCNTHGKVLEKIELYKRLTGNYPSMNCTVGKEVIKEEDATIKFFEKFDNRITFSRMIGKYGISLEEFNRFLDNAQKSLNVRRGGYDCTMYGGMCGAGINNFFFANDKVFLCGNCVDLEPVAKSDIKINELEKIHLDFDRKKCYKEMICD</sequence>
<dbReference type="GO" id="GO:0016491">
    <property type="term" value="F:oxidoreductase activity"/>
    <property type="evidence" value="ECO:0007669"/>
    <property type="project" value="InterPro"/>
</dbReference>
<dbReference type="InterPro" id="IPR013785">
    <property type="entry name" value="Aldolase_TIM"/>
</dbReference>
<dbReference type="GO" id="GO:0051539">
    <property type="term" value="F:4 iron, 4 sulfur cluster binding"/>
    <property type="evidence" value="ECO:0007669"/>
    <property type="project" value="UniProtKB-KW"/>
</dbReference>
<dbReference type="PANTHER" id="PTHR43273">
    <property type="entry name" value="ANAEROBIC SULFATASE-MATURATING ENZYME HOMOLOG ASLB-RELATED"/>
    <property type="match status" value="1"/>
</dbReference>
<dbReference type="SUPFAM" id="SSF102114">
    <property type="entry name" value="Radical SAM enzymes"/>
    <property type="match status" value="1"/>
</dbReference>
<dbReference type="PANTHER" id="PTHR43273:SF8">
    <property type="entry name" value="RADICAL SAM DOMAIN PROTEIN"/>
    <property type="match status" value="1"/>
</dbReference>
<dbReference type="Pfam" id="PF04055">
    <property type="entry name" value="Radical_SAM"/>
    <property type="match status" value="1"/>
</dbReference>
<evidence type="ECO:0000256" key="5">
    <source>
        <dbReference type="ARBA" id="ARBA00023004"/>
    </source>
</evidence>
<evidence type="ECO:0000259" key="7">
    <source>
        <dbReference type="PROSITE" id="PS51918"/>
    </source>
</evidence>
<dbReference type="InterPro" id="IPR058240">
    <property type="entry name" value="rSAM_sf"/>
</dbReference>
<dbReference type="PATRIC" id="fig|467210.3.peg.2589"/>
<keyword evidence="4" id="KW-0479">Metal-binding</keyword>
<dbReference type="SFLD" id="SFLDS00029">
    <property type="entry name" value="Radical_SAM"/>
    <property type="match status" value="1"/>
</dbReference>
<dbReference type="OrthoDB" id="1994517at2"/>
<accession>A0A133ZDL8</accession>
<dbReference type="InterPro" id="IPR023867">
    <property type="entry name" value="Sulphatase_maturase_rSAM"/>
</dbReference>
<gene>
    <name evidence="8" type="ORF">HMPREF1866_02614</name>
</gene>
<dbReference type="PROSITE" id="PS01305">
    <property type="entry name" value="MOAA_NIFB_PQQE"/>
    <property type="match status" value="1"/>
</dbReference>
<dbReference type="GO" id="GO:0046872">
    <property type="term" value="F:metal ion binding"/>
    <property type="evidence" value="ECO:0007669"/>
    <property type="project" value="UniProtKB-KW"/>
</dbReference>
<keyword evidence="5" id="KW-0408">Iron</keyword>
<feature type="domain" description="Radical SAM core" evidence="7">
    <location>
        <begin position="1"/>
        <end position="217"/>
    </location>
</feature>
<reference evidence="9" key="1">
    <citation type="submission" date="2016-01" db="EMBL/GenBank/DDBJ databases">
        <authorList>
            <person name="Mitreva M."/>
            <person name="Pepin K.H."/>
            <person name="Mihindukulasuriya K.A."/>
            <person name="Fulton R."/>
            <person name="Fronick C."/>
            <person name="O'Laughlin M."/>
            <person name="Miner T."/>
            <person name="Herter B."/>
            <person name="Rosa B.A."/>
            <person name="Cordes M."/>
            <person name="Tomlinson C."/>
            <person name="Wollam A."/>
            <person name="Palsikar V.B."/>
            <person name="Mardis E.R."/>
            <person name="Wilson R.K."/>
        </authorList>
    </citation>
    <scope>NUCLEOTIDE SEQUENCE [LARGE SCALE GENOMIC DNA]</scope>
    <source>
        <strain evidence="9">DNF00896</strain>
    </source>
</reference>
<dbReference type="InterPro" id="IPR007197">
    <property type="entry name" value="rSAM"/>
</dbReference>
<evidence type="ECO:0000256" key="3">
    <source>
        <dbReference type="ARBA" id="ARBA00022691"/>
    </source>
</evidence>
<evidence type="ECO:0000256" key="6">
    <source>
        <dbReference type="ARBA" id="ARBA00023014"/>
    </source>
</evidence>
<dbReference type="Proteomes" id="UP000070394">
    <property type="component" value="Unassembled WGS sequence"/>
</dbReference>
<keyword evidence="9" id="KW-1185">Reference proteome</keyword>
<dbReference type="EMBL" id="LSDA01000140">
    <property type="protein sequence ID" value="KXB53542.1"/>
    <property type="molecule type" value="Genomic_DNA"/>
</dbReference>
<name>A0A133ZDL8_9FIRM</name>
<protein>
    <submittedName>
        <fullName evidence="8">Radical SAM domain protein</fullName>
    </submittedName>
</protein>